<keyword evidence="8 15" id="KW-0472">Membrane</keyword>
<feature type="non-terminal residue" evidence="16">
    <location>
        <position position="1"/>
    </location>
</feature>
<dbReference type="InterPro" id="IPR024512">
    <property type="entry name" value="Ser_palmitoyltrfase_ssu-like"/>
</dbReference>
<evidence type="ECO:0000256" key="5">
    <source>
        <dbReference type="ARBA" id="ARBA00022919"/>
    </source>
</evidence>
<dbReference type="PANTHER" id="PTHR28612">
    <property type="entry name" value="SERINE PALMITOYLTRANSFERASE SMALL SUBUNIT B"/>
    <property type="match status" value="1"/>
</dbReference>
<accession>A0A1B6MMZ2</accession>
<dbReference type="GO" id="GO:0005789">
    <property type="term" value="C:endoplasmic reticulum membrane"/>
    <property type="evidence" value="ECO:0007669"/>
    <property type="project" value="UniProtKB-SubCell"/>
</dbReference>
<dbReference type="PANTHER" id="PTHR28612:SF1">
    <property type="entry name" value="SERINE PALMITOYLTRANSFERASE SMALL SUBUNIT B"/>
    <property type="match status" value="1"/>
</dbReference>
<feature type="transmembrane region" description="Helical" evidence="15">
    <location>
        <begin position="52"/>
        <end position="72"/>
    </location>
</feature>
<evidence type="ECO:0000256" key="11">
    <source>
        <dbReference type="ARBA" id="ARBA00041982"/>
    </source>
</evidence>
<keyword evidence="6 15" id="KW-1133">Transmembrane helix</keyword>
<dbReference type="EMBL" id="GEBQ01002742">
    <property type="protein sequence ID" value="JAT37235.1"/>
    <property type="molecule type" value="Transcribed_RNA"/>
</dbReference>
<evidence type="ECO:0000256" key="4">
    <source>
        <dbReference type="ARBA" id="ARBA00022824"/>
    </source>
</evidence>
<name>A0A1B6MMZ2_9HEMI</name>
<evidence type="ECO:0000256" key="12">
    <source>
        <dbReference type="ARBA" id="ARBA00042334"/>
    </source>
</evidence>
<evidence type="ECO:0000256" key="14">
    <source>
        <dbReference type="ARBA" id="ARBA00046416"/>
    </source>
</evidence>
<proteinExistence type="inferred from homology"/>
<comment type="similarity">
    <text evidence="9">Belongs to the SPTSS family. SPTSSB subfamily.</text>
</comment>
<evidence type="ECO:0000256" key="8">
    <source>
        <dbReference type="ARBA" id="ARBA00023136"/>
    </source>
</evidence>
<evidence type="ECO:0000256" key="10">
    <source>
        <dbReference type="ARBA" id="ARBA00041140"/>
    </source>
</evidence>
<evidence type="ECO:0000256" key="1">
    <source>
        <dbReference type="ARBA" id="ARBA00004477"/>
    </source>
</evidence>
<dbReference type="AlphaFoldDB" id="A0A1B6MMZ2"/>
<evidence type="ECO:0000256" key="15">
    <source>
        <dbReference type="SAM" id="Phobius"/>
    </source>
</evidence>
<organism evidence="16">
    <name type="scientific">Graphocephala atropunctata</name>
    <dbReference type="NCBI Taxonomy" id="36148"/>
    <lineage>
        <taxon>Eukaryota</taxon>
        <taxon>Metazoa</taxon>
        <taxon>Ecdysozoa</taxon>
        <taxon>Arthropoda</taxon>
        <taxon>Hexapoda</taxon>
        <taxon>Insecta</taxon>
        <taxon>Pterygota</taxon>
        <taxon>Neoptera</taxon>
        <taxon>Paraneoptera</taxon>
        <taxon>Hemiptera</taxon>
        <taxon>Auchenorrhyncha</taxon>
        <taxon>Membracoidea</taxon>
        <taxon>Cicadellidae</taxon>
        <taxon>Cicadellinae</taxon>
        <taxon>Cicadellini</taxon>
        <taxon>Graphocephala</taxon>
    </lineage>
</organism>
<keyword evidence="4" id="KW-0256">Endoplasmic reticulum</keyword>
<protein>
    <recommendedName>
        <fullName evidence="10">Serine palmitoyltransferase small subunit B</fullName>
    </recommendedName>
    <alternativeName>
        <fullName evidence="12">Protein ADMP</fullName>
    </alternativeName>
    <alternativeName>
        <fullName evidence="11">Small subunit of serine palmitoyltransferase B</fullName>
    </alternativeName>
</protein>
<evidence type="ECO:0000313" key="16">
    <source>
        <dbReference type="EMBL" id="JAT37235.1"/>
    </source>
</evidence>
<dbReference type="Pfam" id="PF11779">
    <property type="entry name" value="SPT_ssu-like"/>
    <property type="match status" value="1"/>
</dbReference>
<sequence length="100" mass="11791">VSTQFSSIICASHTIVASKEMLQMIMKWLSYWYLQYELITCIYMFEPWEKKLLNGIIVMLLSLVAYSSYMYLPHYTVSLLTELKILQMDSIRTESQLMDS</sequence>
<reference evidence="16" key="1">
    <citation type="submission" date="2015-11" db="EMBL/GenBank/DDBJ databases">
        <title>De novo transcriptome assembly of four potential Pierce s Disease insect vectors from Arizona vineyards.</title>
        <authorList>
            <person name="Tassone E.E."/>
        </authorList>
    </citation>
    <scope>NUCLEOTIDE SEQUENCE</scope>
</reference>
<evidence type="ECO:0000256" key="13">
    <source>
        <dbReference type="ARBA" id="ARBA00045772"/>
    </source>
</evidence>
<dbReference type="GO" id="GO:0006665">
    <property type="term" value="P:sphingolipid metabolic process"/>
    <property type="evidence" value="ECO:0007669"/>
    <property type="project" value="UniProtKB-KW"/>
</dbReference>
<evidence type="ECO:0000256" key="3">
    <source>
        <dbReference type="ARBA" id="ARBA00022692"/>
    </source>
</evidence>
<keyword evidence="5" id="KW-0746">Sphingolipid metabolism</keyword>
<comment type="subunit">
    <text evidence="14">Component of the serine palmitoyltransferase (SPT) complex, which is composed of SPTLC1, SPTLC2 or SPTLC3 and SPTSSA or SPTSSB. The heterodimer consisting of SPTLC1 and SPTLC2/SPTLC3 forms the catalytic core of the enzyme, while SPTSSA or SPTSSB subunits determine substrate specificity. SPT also interacts with ORMDL proteins, especially ORMDL3, which negatively regulate SPT activity in the presence of ceramides.</text>
</comment>
<gene>
    <name evidence="16" type="ORF">g.33286</name>
</gene>
<evidence type="ECO:0000256" key="9">
    <source>
        <dbReference type="ARBA" id="ARBA00038059"/>
    </source>
</evidence>
<evidence type="ECO:0000256" key="7">
    <source>
        <dbReference type="ARBA" id="ARBA00023098"/>
    </source>
</evidence>
<comment type="pathway">
    <text evidence="2">Lipid metabolism.</text>
</comment>
<evidence type="ECO:0000256" key="6">
    <source>
        <dbReference type="ARBA" id="ARBA00022989"/>
    </source>
</evidence>
<evidence type="ECO:0000256" key="2">
    <source>
        <dbReference type="ARBA" id="ARBA00005189"/>
    </source>
</evidence>
<keyword evidence="3 15" id="KW-0812">Transmembrane</keyword>
<keyword evidence="7" id="KW-0443">Lipid metabolism</keyword>
<comment type="subcellular location">
    <subcellularLocation>
        <location evidence="1">Endoplasmic reticulum membrane</location>
        <topology evidence="1">Multi-pass membrane protein</topology>
    </subcellularLocation>
</comment>
<comment type="function">
    <text evidence="13">Component of the serine palmitoyltransferase multisubunit enzyme (SPT) that catalyzes the initial and rate-limiting step in sphingolipid biosynthesis by condensing L-serine and activated acyl-CoA (most commonly palmitoyl-CoA) to form long-chain bases. The SPT complex is composed of SPTLC1, SPTLC2 or SPTLC3 and SPTSSA or SPTSSB. Within this complex, the heterodimer consisting of SPTLC1 and SPTLC2/SPTLC3 forms the catalytic core. Within the SPT complex, SPTSSB stimulates the catalytic activity and plays a role in substrate specificity. SPT complexes with this subunit showing a preference for longer acyl-CoAs. The SPTLC1-SPTLC2-SPTSSB complex shows a strong preference for C18-CoA substrate, while the SPTLC1-SPTLC3-SPTSSB isozyme displays an ability to use a broader range of acyl-CoAs, without apparent preference.</text>
</comment>